<dbReference type="InterPro" id="IPR026444">
    <property type="entry name" value="Secre_tail"/>
</dbReference>
<dbReference type="InterPro" id="IPR010895">
    <property type="entry name" value="CHRD"/>
</dbReference>
<dbReference type="RefSeq" id="WP_238751912.1">
    <property type="nucleotide sequence ID" value="NZ_CAKLPZ010000004.1"/>
</dbReference>
<evidence type="ECO:0000259" key="1">
    <source>
        <dbReference type="PROSITE" id="PS50933"/>
    </source>
</evidence>
<evidence type="ECO:0000313" key="2">
    <source>
        <dbReference type="EMBL" id="CAH1002052.1"/>
    </source>
</evidence>
<keyword evidence="3" id="KW-1185">Reference proteome</keyword>
<organism evidence="2 3">
    <name type="scientific">Neolewinella maritima</name>
    <dbReference type="NCBI Taxonomy" id="1383882"/>
    <lineage>
        <taxon>Bacteria</taxon>
        <taxon>Pseudomonadati</taxon>
        <taxon>Bacteroidota</taxon>
        <taxon>Saprospiria</taxon>
        <taxon>Saprospirales</taxon>
        <taxon>Lewinellaceae</taxon>
        <taxon>Neolewinella</taxon>
    </lineage>
</organism>
<name>A0ABM9B4G7_9BACT</name>
<reference evidence="2" key="1">
    <citation type="submission" date="2021-12" db="EMBL/GenBank/DDBJ databases">
        <authorList>
            <person name="Rodrigo-Torres L."/>
            <person name="Arahal R. D."/>
            <person name="Lucena T."/>
        </authorList>
    </citation>
    <scope>NUCLEOTIDE SEQUENCE</scope>
    <source>
        <strain evidence="2">CECT 8419</strain>
    </source>
</reference>
<dbReference type="Proteomes" id="UP000837803">
    <property type="component" value="Unassembled WGS sequence"/>
</dbReference>
<gene>
    <name evidence="2" type="ORF">LEM8419_02967</name>
</gene>
<proteinExistence type="predicted"/>
<evidence type="ECO:0000313" key="3">
    <source>
        <dbReference type="Proteomes" id="UP000837803"/>
    </source>
</evidence>
<accession>A0ABM9B4G7</accession>
<protein>
    <recommendedName>
        <fullName evidence="1">CHRD domain-containing protein</fullName>
    </recommendedName>
</protein>
<dbReference type="Pfam" id="PF07452">
    <property type="entry name" value="CHRD"/>
    <property type="match status" value="6"/>
</dbReference>
<feature type="domain" description="CHRD" evidence="1">
    <location>
        <begin position="1"/>
        <end position="128"/>
    </location>
</feature>
<dbReference type="PROSITE" id="PS50933">
    <property type="entry name" value="CHRD"/>
    <property type="match status" value="2"/>
</dbReference>
<dbReference type="SMART" id="SM00754">
    <property type="entry name" value="CHRD"/>
    <property type="match status" value="6"/>
</dbReference>
<feature type="domain" description="CHRD" evidence="1">
    <location>
        <begin position="516"/>
        <end position="646"/>
    </location>
</feature>
<dbReference type="EMBL" id="CAKLPZ010000004">
    <property type="protein sequence ID" value="CAH1002052.1"/>
    <property type="molecule type" value="Genomic_DNA"/>
</dbReference>
<sequence>MLSGQQQALPVATAASGSVTVDVTEVDGGARFVVSGSFARLSSPVATSIRGGGHIHVAYPGSNGGIIQPLSLSLSEDGLSGTINAEDNTFIISTDDLEDVDVGSIYVNIHTERYPSGELRGNLVRNGKEAYYTNLLGSNEVPSVISTAHGALLMEFDADDNSLVVTGSFADLKDTFASSIGGGAHLHLGLPGLNGGIDIALTASVADDGLSGVFRSEDNTFTLDDKQVADLRDGRYYANIHSGAYPSGEIRGQVLPPANIILRAHLSGANQYPPILSQGTGQVLSHVVDDTIRLIGSYAGLQSRINTFIRKGSHLHAGYAGDNGGIIIPLDFLRTDTVSGTFPIDSNKYTMTPGQRSLLIARGVYLNIHTVGNPMGELRGQMIPEAQAVFTTFLNGNQQIPSVISTGHGMVKVELMGTRMTATGSYFDLQSDLNKSIGGGAHLHPGYPGQSGGVLYPLTVSADSSAARGGRFFPRANTFQLTEGQIDTLTDRFLYVNIHSLDHPGGEIRGQVLGEATSYFLAPLSGASQPAGVPTDATGMVAAELRDTTVTLVGSFQDLDSDFNEAIAGGMHLHRNIAGSNGGILQSMATELDDDNRSGVVLADSNVFQFTQAQLAEMLDRRVYINVHTADYPSGAIRGQVLPLAQTYLHTTFSGANATNYVQTTAQGGLKLELTDSLLMLSGSVTMLEGEFDYSIAGGAHLHLAPAGQNGPITLPLSADTLDAGRSAIFSVDSNTYMLTTEQVTALRSGRVYANIHTTEVGSGEARGQIRGELNLPPLASRILAPLDGDTLAIGGSNQQPFRVNYAPTTDPDGDTVIYVWQLAADADFDSVLFAANTGRDTFFETNFGTVATLLDSAGVNLGDTATLYHRVLASDGSNYRPSAGVSIKLGRDSIVGTRDFLPLGFAVRAYPNPLREGQSLTYEIATHEAFTGRLLLYTQLGQLQQDRVVDARVGEQRVAVDMSSLPSGTYFLMLRNSDGRLINTARVVVQ</sequence>
<comment type="caution">
    <text evidence="2">The sequence shown here is derived from an EMBL/GenBank/DDBJ whole genome shotgun (WGS) entry which is preliminary data.</text>
</comment>
<dbReference type="NCBIfam" id="TIGR04183">
    <property type="entry name" value="Por_Secre_tail"/>
    <property type="match status" value="1"/>
</dbReference>